<dbReference type="InterPro" id="IPR020458">
    <property type="entry name" value="Znf_DskA_TraR_CS"/>
</dbReference>
<sequence>MTKDELKKLDDDLAQEEKVIRNQLSSIAKENPLVKGDFDVVVEDLGKSQEDAAQEAGDLDRDQALVDALERRLKEITSTRQKIKSGKYGKCDNCASEISVARLKAMPVASLCISCAQKPR</sequence>
<dbReference type="SUPFAM" id="SSF57716">
    <property type="entry name" value="Glucocorticoid receptor-like (DNA-binding domain)"/>
    <property type="match status" value="1"/>
</dbReference>
<dbReference type="EMBL" id="LCJR01000037">
    <property type="protein sequence ID" value="KKT80703.1"/>
    <property type="molecule type" value="Genomic_DNA"/>
</dbReference>
<name>A0A0G1KAZ2_9BACT</name>
<keyword evidence="3" id="KW-0862">Zinc</keyword>
<dbReference type="Gene3D" id="1.20.120.910">
    <property type="entry name" value="DksA, coiled-coil domain"/>
    <property type="match status" value="1"/>
</dbReference>
<evidence type="ECO:0000313" key="7">
    <source>
        <dbReference type="Proteomes" id="UP000034032"/>
    </source>
</evidence>
<dbReference type="PANTHER" id="PTHR33823:SF4">
    <property type="entry name" value="GENERAL STRESS PROTEIN 16O"/>
    <property type="match status" value="1"/>
</dbReference>
<feature type="domain" description="Zinc finger DksA/TraR C4-type" evidence="5">
    <location>
        <begin position="86"/>
        <end position="118"/>
    </location>
</feature>
<comment type="caution">
    <text evidence="6">The sequence shown here is derived from an EMBL/GenBank/DDBJ whole genome shotgun (WGS) entry which is preliminary data.</text>
</comment>
<dbReference type="AlphaFoldDB" id="A0A0G1KAZ2"/>
<evidence type="ECO:0000259" key="5">
    <source>
        <dbReference type="Pfam" id="PF01258"/>
    </source>
</evidence>
<organism evidence="6 7">
    <name type="scientific">Candidatus Yanofskybacteria bacterium GW2011_GWA2_44_9</name>
    <dbReference type="NCBI Taxonomy" id="1619025"/>
    <lineage>
        <taxon>Bacteria</taxon>
        <taxon>Candidatus Yanofskyibacteriota</taxon>
    </lineage>
</organism>
<keyword evidence="1" id="KW-0479">Metal-binding</keyword>
<evidence type="ECO:0000256" key="4">
    <source>
        <dbReference type="PROSITE-ProRule" id="PRU00510"/>
    </source>
</evidence>
<dbReference type="Proteomes" id="UP000034032">
    <property type="component" value="Unassembled WGS sequence"/>
</dbReference>
<dbReference type="PROSITE" id="PS01102">
    <property type="entry name" value="ZF_DKSA_1"/>
    <property type="match status" value="1"/>
</dbReference>
<evidence type="ECO:0000313" key="6">
    <source>
        <dbReference type="EMBL" id="KKT80703.1"/>
    </source>
</evidence>
<proteinExistence type="predicted"/>
<feature type="zinc finger region" description="dksA C4-type" evidence="4">
    <location>
        <begin position="91"/>
        <end position="115"/>
    </location>
</feature>
<reference evidence="6 7" key="1">
    <citation type="journal article" date="2015" name="Nature">
        <title>rRNA introns, odd ribosomes, and small enigmatic genomes across a large radiation of phyla.</title>
        <authorList>
            <person name="Brown C.T."/>
            <person name="Hug L.A."/>
            <person name="Thomas B.C."/>
            <person name="Sharon I."/>
            <person name="Castelle C.J."/>
            <person name="Singh A."/>
            <person name="Wilkins M.J."/>
            <person name="Williams K.H."/>
            <person name="Banfield J.F."/>
        </authorList>
    </citation>
    <scope>NUCLEOTIDE SEQUENCE [LARGE SCALE GENOMIC DNA]</scope>
</reference>
<keyword evidence="2" id="KW-0863">Zinc-finger</keyword>
<accession>A0A0G1KAZ2</accession>
<evidence type="ECO:0000256" key="2">
    <source>
        <dbReference type="ARBA" id="ARBA00022771"/>
    </source>
</evidence>
<dbReference type="InterPro" id="IPR000962">
    <property type="entry name" value="Znf_DskA_TraR"/>
</dbReference>
<evidence type="ECO:0000256" key="1">
    <source>
        <dbReference type="ARBA" id="ARBA00022723"/>
    </source>
</evidence>
<dbReference type="PROSITE" id="PS51128">
    <property type="entry name" value="ZF_DKSA_2"/>
    <property type="match status" value="1"/>
</dbReference>
<evidence type="ECO:0000256" key="3">
    <source>
        <dbReference type="ARBA" id="ARBA00022833"/>
    </source>
</evidence>
<dbReference type="GO" id="GO:0008270">
    <property type="term" value="F:zinc ion binding"/>
    <property type="evidence" value="ECO:0007669"/>
    <property type="project" value="UniProtKB-KW"/>
</dbReference>
<dbReference type="Pfam" id="PF01258">
    <property type="entry name" value="zf-dskA_traR"/>
    <property type="match status" value="1"/>
</dbReference>
<gene>
    <name evidence="6" type="ORF">UW79_C0037G0011</name>
</gene>
<dbReference type="PANTHER" id="PTHR33823">
    <property type="entry name" value="RNA POLYMERASE-BINDING TRANSCRIPTION FACTOR DKSA-RELATED"/>
    <property type="match status" value="1"/>
</dbReference>
<protein>
    <submittedName>
        <fullName evidence="6">DnaK suppressor protein</fullName>
    </submittedName>
</protein>